<protein>
    <recommendedName>
        <fullName evidence="4">DoxX-like family protein</fullName>
    </recommendedName>
</protein>
<dbReference type="AlphaFoldDB" id="A0A6G7Y4J8"/>
<name>A0A6G7Y4J8_9ACTN</name>
<accession>A0A6G7Y4J8</accession>
<keyword evidence="1" id="KW-1133">Transmembrane helix</keyword>
<feature type="transmembrane region" description="Helical" evidence="1">
    <location>
        <begin position="6"/>
        <end position="29"/>
    </location>
</feature>
<evidence type="ECO:0008006" key="4">
    <source>
        <dbReference type="Google" id="ProtNLM"/>
    </source>
</evidence>
<feature type="transmembrane region" description="Helical" evidence="1">
    <location>
        <begin position="137"/>
        <end position="155"/>
    </location>
</feature>
<organism evidence="2 3">
    <name type="scientific">Propioniciclava coleopterorum</name>
    <dbReference type="NCBI Taxonomy" id="2714937"/>
    <lineage>
        <taxon>Bacteria</taxon>
        <taxon>Bacillati</taxon>
        <taxon>Actinomycetota</taxon>
        <taxon>Actinomycetes</taxon>
        <taxon>Propionibacteriales</taxon>
        <taxon>Propionibacteriaceae</taxon>
        <taxon>Propioniciclava</taxon>
    </lineage>
</organism>
<feature type="transmembrane region" description="Helical" evidence="1">
    <location>
        <begin position="105"/>
        <end position="125"/>
    </location>
</feature>
<sequence>MDAFLGALLLLSSLIVAAYFVATGVGRFVGGRATGFTSLGAPRVSFPRSALLGLAEIAVGAGIILVPAPGGMLAAYLAMIGSVGYAWLAVRSYRSDAAERATRTQAAATIGLAGLSVVAIVDSFALTPPVVRLLDPVNLAALLALGAAAGGALYWQRRSTAAPQRAVEAPEAVHS</sequence>
<feature type="transmembrane region" description="Helical" evidence="1">
    <location>
        <begin position="74"/>
        <end position="93"/>
    </location>
</feature>
<dbReference type="KEGG" id="prv:G7070_03775"/>
<dbReference type="RefSeq" id="WP_166232065.1">
    <property type="nucleotide sequence ID" value="NZ_CP049865.1"/>
</dbReference>
<keyword evidence="3" id="KW-1185">Reference proteome</keyword>
<keyword evidence="1" id="KW-0472">Membrane</keyword>
<evidence type="ECO:0000256" key="1">
    <source>
        <dbReference type="SAM" id="Phobius"/>
    </source>
</evidence>
<proteinExistence type="predicted"/>
<dbReference type="EMBL" id="CP049865">
    <property type="protein sequence ID" value="QIK71551.1"/>
    <property type="molecule type" value="Genomic_DNA"/>
</dbReference>
<gene>
    <name evidence="2" type="ORF">G7070_03775</name>
</gene>
<evidence type="ECO:0000313" key="3">
    <source>
        <dbReference type="Proteomes" id="UP000501058"/>
    </source>
</evidence>
<keyword evidence="1" id="KW-0812">Transmembrane</keyword>
<feature type="transmembrane region" description="Helical" evidence="1">
    <location>
        <begin position="50"/>
        <end position="68"/>
    </location>
</feature>
<dbReference type="Proteomes" id="UP000501058">
    <property type="component" value="Chromosome"/>
</dbReference>
<reference evidence="2 3" key="1">
    <citation type="submission" date="2020-03" db="EMBL/GenBank/DDBJ databases">
        <title>Propioniciclava sp. nov., isolated from Hydrophilus acuminatus.</title>
        <authorList>
            <person name="Hyun D.-W."/>
            <person name="Bae J.-W."/>
        </authorList>
    </citation>
    <scope>NUCLEOTIDE SEQUENCE [LARGE SCALE GENOMIC DNA]</scope>
    <source>
        <strain evidence="2 3">HDW11</strain>
    </source>
</reference>
<evidence type="ECO:0000313" key="2">
    <source>
        <dbReference type="EMBL" id="QIK71551.1"/>
    </source>
</evidence>